<dbReference type="Pfam" id="PF03496">
    <property type="entry name" value="ADPrib_exo_Tox"/>
    <property type="match status" value="1"/>
</dbReference>
<dbReference type="Proteomes" id="UP000677228">
    <property type="component" value="Unassembled WGS sequence"/>
</dbReference>
<dbReference type="GO" id="GO:0005576">
    <property type="term" value="C:extracellular region"/>
    <property type="evidence" value="ECO:0007669"/>
    <property type="project" value="InterPro"/>
</dbReference>
<dbReference type="GO" id="GO:0008270">
    <property type="term" value="F:zinc ion binding"/>
    <property type="evidence" value="ECO:0007669"/>
    <property type="project" value="UniProtKB-UniRule"/>
</dbReference>
<dbReference type="GO" id="GO:0061630">
    <property type="term" value="F:ubiquitin protein ligase activity"/>
    <property type="evidence" value="ECO:0007669"/>
    <property type="project" value="UniProtKB-UniRule"/>
</dbReference>
<evidence type="ECO:0000259" key="2">
    <source>
        <dbReference type="PROSITE" id="PS50918"/>
    </source>
</evidence>
<keyword evidence="1" id="KW-0833">Ubl conjugation pathway</keyword>
<evidence type="ECO:0000313" key="4">
    <source>
        <dbReference type="EMBL" id="CAF4093144.1"/>
    </source>
</evidence>
<dbReference type="InterPro" id="IPR033509">
    <property type="entry name" value="RNF146"/>
</dbReference>
<keyword evidence="1" id="KW-0963">Cytoplasm</keyword>
<feature type="domain" description="WWE" evidence="2">
    <location>
        <begin position="1"/>
        <end position="76"/>
    </location>
</feature>
<dbReference type="GO" id="GO:0016055">
    <property type="term" value="P:Wnt signaling pathway"/>
    <property type="evidence" value="ECO:0007669"/>
    <property type="project" value="InterPro"/>
</dbReference>
<dbReference type="EMBL" id="CAJOBA010040348">
    <property type="protein sequence ID" value="CAF4093144.1"/>
    <property type="molecule type" value="Genomic_DNA"/>
</dbReference>
<comment type="function">
    <text evidence="1">E3 ubiquitin-protein ligase that specifically binds poly-ADP-ribosylated proteins and mediates their ubiquitination and subsequent degradation.</text>
</comment>
<comment type="domain">
    <text evidence="1">The WWE domain mediates non-covalent poly(ADP-ribose)-binding.</text>
</comment>
<dbReference type="EC" id="2.3.2.27" evidence="1"/>
<protein>
    <recommendedName>
        <fullName evidence="1">E3 ubiquitin-protein ligase</fullName>
        <ecNumber evidence="1">2.3.2.27</ecNumber>
    </recommendedName>
</protein>
<dbReference type="GO" id="GO:0005634">
    <property type="term" value="C:nucleus"/>
    <property type="evidence" value="ECO:0007669"/>
    <property type="project" value="TreeGrafter"/>
</dbReference>
<evidence type="ECO:0000313" key="5">
    <source>
        <dbReference type="Proteomes" id="UP000677228"/>
    </source>
</evidence>
<dbReference type="GO" id="GO:0072572">
    <property type="term" value="F:poly-ADP-D-ribose binding"/>
    <property type="evidence" value="ECO:0007669"/>
    <property type="project" value="UniProtKB-UniRule"/>
</dbReference>
<dbReference type="SMART" id="SM00678">
    <property type="entry name" value="WWE"/>
    <property type="match status" value="2"/>
</dbReference>
<dbReference type="InterPro" id="IPR037197">
    <property type="entry name" value="WWE_dom_sf"/>
</dbReference>
<dbReference type="AlphaFoldDB" id="A0A8S2ES86"/>
<dbReference type="Gene3D" id="3.30.720.50">
    <property type="match status" value="2"/>
</dbReference>
<feature type="non-terminal residue" evidence="3">
    <location>
        <position position="407"/>
    </location>
</feature>
<dbReference type="GO" id="GO:0051865">
    <property type="term" value="P:protein autoubiquitination"/>
    <property type="evidence" value="ECO:0007669"/>
    <property type="project" value="UniProtKB-UniRule"/>
</dbReference>
<dbReference type="GO" id="GO:0005829">
    <property type="term" value="C:cytosol"/>
    <property type="evidence" value="ECO:0007669"/>
    <property type="project" value="UniProtKB-SubCell"/>
</dbReference>
<dbReference type="PANTHER" id="PTHR13417:SF2">
    <property type="entry name" value="E3 UBIQUITIN-PROTEIN LIGASE RNF146"/>
    <property type="match status" value="1"/>
</dbReference>
<dbReference type="Pfam" id="PF02825">
    <property type="entry name" value="WWE"/>
    <property type="match status" value="2"/>
</dbReference>
<sequence length="407" mass="47926">MTATKRSIWMWKSNPNPYSDTEPEQWAQYSKADCDTLEKAYQQKQKQVEFDSYIIDIENKLQTKKSDQSKQRPIKRIEVDPDVKLVEKPVWMWKSNPNPYLTTEPEQWTNYSEVECEVLEDAYQQKQKQFELDDYIVDIEKSTQTKKSDASKERPIRRILVDPTARHLREERFSIPQISRSIKSDSDQQHFCFIIAEWLLKNKKDKDDHPKWVEQAAKGIYQEGLNLGKRVEAAYLARKLREVKDKQQHEIVKRCIHLYTKETFLYKLINKALREEDKSKVDTLGAFCYYINLMNYTQGFGPSFHTSTVYRGMTLTREEISDYKASIGKYKAWLAFNSTSKIRGEAEIFGNTLFVINFLAMSRHGSGIDITHLSEYPYEEEVLLQTGTNFRVDEVKEDGLRYLIHVT</sequence>
<dbReference type="InterPro" id="IPR004170">
    <property type="entry name" value="WWE_dom"/>
</dbReference>
<dbReference type="SUPFAM" id="SSF117839">
    <property type="entry name" value="WWE domain"/>
    <property type="match status" value="2"/>
</dbReference>
<gene>
    <name evidence="3" type="ORF">OVA965_LOCUS27965</name>
    <name evidence="4" type="ORF">TMI583_LOCUS28712</name>
</gene>
<dbReference type="InterPro" id="IPR003540">
    <property type="entry name" value="ADP-ribosyltransferase"/>
</dbReference>
<dbReference type="EMBL" id="CAJNOK010018781">
    <property type="protein sequence ID" value="CAF1288208.1"/>
    <property type="molecule type" value="Genomic_DNA"/>
</dbReference>
<feature type="domain" description="WWE" evidence="2">
    <location>
        <begin position="77"/>
        <end position="158"/>
    </location>
</feature>
<organism evidence="3 5">
    <name type="scientific">Didymodactylos carnosus</name>
    <dbReference type="NCBI Taxonomy" id="1234261"/>
    <lineage>
        <taxon>Eukaryota</taxon>
        <taxon>Metazoa</taxon>
        <taxon>Spiralia</taxon>
        <taxon>Gnathifera</taxon>
        <taxon>Rotifera</taxon>
        <taxon>Eurotatoria</taxon>
        <taxon>Bdelloidea</taxon>
        <taxon>Philodinida</taxon>
        <taxon>Philodinidae</taxon>
        <taxon>Didymodactylos</taxon>
    </lineage>
</organism>
<dbReference type="Proteomes" id="UP000682733">
    <property type="component" value="Unassembled WGS sequence"/>
</dbReference>
<dbReference type="PANTHER" id="PTHR13417">
    <property type="entry name" value="E3 UBIQUITIN-PROTEIN LIGASE RNF146"/>
    <property type="match status" value="1"/>
</dbReference>
<comment type="pathway">
    <text evidence="1">Protein modification; protein ubiquitination.</text>
</comment>
<evidence type="ECO:0000256" key="1">
    <source>
        <dbReference type="RuleBase" id="RU367115"/>
    </source>
</evidence>
<name>A0A8S2ES86_9BILA</name>
<keyword evidence="1" id="KW-0863">Zinc-finger</keyword>
<dbReference type="SUPFAM" id="SSF56399">
    <property type="entry name" value="ADP-ribosylation"/>
    <property type="match status" value="1"/>
</dbReference>
<keyword evidence="1" id="KW-0862">Zinc</keyword>
<keyword evidence="1" id="KW-0808">Transferase</keyword>
<proteinExistence type="predicted"/>
<comment type="catalytic activity">
    <reaction evidence="1">
        <text>S-ubiquitinyl-[E2 ubiquitin-conjugating enzyme]-L-cysteine + [acceptor protein]-L-lysine = [E2 ubiquitin-conjugating enzyme]-L-cysteine + N(6)-ubiquitinyl-[acceptor protein]-L-lysine.</text>
        <dbReference type="EC" id="2.3.2.27"/>
    </reaction>
</comment>
<dbReference type="Gene3D" id="3.90.176.10">
    <property type="entry name" value="Toxin ADP-ribosyltransferase, Chain A, domain 1"/>
    <property type="match status" value="1"/>
</dbReference>
<evidence type="ECO:0000313" key="3">
    <source>
        <dbReference type="EMBL" id="CAF1288208.1"/>
    </source>
</evidence>
<reference evidence="3" key="1">
    <citation type="submission" date="2021-02" db="EMBL/GenBank/DDBJ databases">
        <authorList>
            <person name="Nowell W R."/>
        </authorList>
    </citation>
    <scope>NUCLEOTIDE SEQUENCE</scope>
</reference>
<dbReference type="PROSITE" id="PS50918">
    <property type="entry name" value="WWE"/>
    <property type="match status" value="2"/>
</dbReference>
<comment type="subcellular location">
    <subcellularLocation>
        <location evidence="1">Cytoplasm</location>
        <location evidence="1">Cytosol</location>
    </subcellularLocation>
</comment>
<dbReference type="InterPro" id="IPR018123">
    <property type="entry name" value="WWE-dom_subgr"/>
</dbReference>
<accession>A0A8S2ES86</accession>
<dbReference type="PROSITE" id="PS51996">
    <property type="entry name" value="TR_MART"/>
    <property type="match status" value="1"/>
</dbReference>
<dbReference type="GO" id="GO:0006511">
    <property type="term" value="P:ubiquitin-dependent protein catabolic process"/>
    <property type="evidence" value="ECO:0007669"/>
    <property type="project" value="UniProtKB-UniRule"/>
</dbReference>
<keyword evidence="1" id="KW-0479">Metal-binding</keyword>
<comment type="PTM">
    <text evidence="1">Ubiquitinated; autoubiquitinated.</text>
</comment>
<comment type="caution">
    <text evidence="3">The sequence shown here is derived from an EMBL/GenBank/DDBJ whole genome shotgun (WGS) entry which is preliminary data.</text>
</comment>